<reference evidence="1 2" key="1">
    <citation type="submission" date="2017-11" db="EMBL/GenBank/DDBJ databases">
        <title>Taxonomic description and genome sequences of Spirosoma HA7 sp. nov., isolated from pollen microhabitat of Corylus avellana.</title>
        <authorList>
            <person name="Ambika Manirajan B."/>
            <person name="Suarez C."/>
            <person name="Ratering S."/>
            <person name="Geissler-Plaum R."/>
            <person name="Cardinale M."/>
            <person name="Sylvia S."/>
        </authorList>
    </citation>
    <scope>NUCLEOTIDE SEQUENCE [LARGE SCALE GENOMIC DNA]</scope>
    <source>
        <strain evidence="1 2">HA7</strain>
    </source>
</reference>
<protein>
    <submittedName>
        <fullName evidence="1">Uncharacterized protein</fullName>
    </submittedName>
</protein>
<evidence type="ECO:0000313" key="2">
    <source>
        <dbReference type="Proteomes" id="UP000232883"/>
    </source>
</evidence>
<dbReference type="Proteomes" id="UP000232883">
    <property type="component" value="Chromosome"/>
</dbReference>
<sequence>MTVEEASVENIFHEMGYASSTDYAIKKAREELLHELKISVEAIAVFEKKYGMSYEEFYSRFNELTQFGLFEREDDSMDWRAELTVLRGVEKRLTWLTK</sequence>
<accession>A0A2K8Z4I7</accession>
<name>A0A2K8Z4I7_9BACT</name>
<proteinExistence type="predicted"/>
<dbReference type="EMBL" id="CP025096">
    <property type="protein sequence ID" value="AUD04797.1"/>
    <property type="molecule type" value="Genomic_DNA"/>
</dbReference>
<organism evidence="1 2">
    <name type="scientific">Spirosoma pollinicola</name>
    <dbReference type="NCBI Taxonomy" id="2057025"/>
    <lineage>
        <taxon>Bacteria</taxon>
        <taxon>Pseudomonadati</taxon>
        <taxon>Bacteroidota</taxon>
        <taxon>Cytophagia</taxon>
        <taxon>Cytophagales</taxon>
        <taxon>Cytophagaceae</taxon>
        <taxon>Spirosoma</taxon>
    </lineage>
</organism>
<evidence type="ECO:0000313" key="1">
    <source>
        <dbReference type="EMBL" id="AUD04797.1"/>
    </source>
</evidence>
<dbReference type="AlphaFoldDB" id="A0A2K8Z4I7"/>
<keyword evidence="2" id="KW-1185">Reference proteome</keyword>
<dbReference type="RefSeq" id="WP_100990976.1">
    <property type="nucleotide sequence ID" value="NZ_CP025096.1"/>
</dbReference>
<dbReference type="OrthoDB" id="960713at2"/>
<gene>
    <name evidence="1" type="ORF">CWM47_24935</name>
</gene>
<dbReference type="KEGG" id="spir:CWM47_24935"/>